<evidence type="ECO:0000259" key="2">
    <source>
        <dbReference type="PROSITE" id="PS51184"/>
    </source>
</evidence>
<dbReference type="PANTHER" id="PTHR12480">
    <property type="entry name" value="ARGININE DEMETHYLASE AND LYSYL-HYDROXYLASE JMJD"/>
    <property type="match status" value="1"/>
</dbReference>
<dbReference type="Pfam" id="PF13621">
    <property type="entry name" value="Cupin_8"/>
    <property type="match status" value="1"/>
</dbReference>
<dbReference type="GeneID" id="106156398"/>
<feature type="domain" description="JmjC" evidence="2">
    <location>
        <begin position="222"/>
        <end position="333"/>
    </location>
</feature>
<protein>
    <submittedName>
        <fullName evidence="4">Uncharacterized protein LOC106156398</fullName>
    </submittedName>
</protein>
<dbReference type="FunCoup" id="A0A1S3HNH6">
    <property type="interactions" value="15"/>
</dbReference>
<keyword evidence="1" id="KW-0812">Transmembrane</keyword>
<keyword evidence="1" id="KW-0472">Membrane</keyword>
<accession>A0A1S3HNH6</accession>
<dbReference type="RefSeq" id="XP_013387081.1">
    <property type="nucleotide sequence ID" value="XM_013531627.1"/>
</dbReference>
<dbReference type="STRING" id="7574.A0A1S3HNH6"/>
<evidence type="ECO:0000256" key="1">
    <source>
        <dbReference type="SAM" id="Phobius"/>
    </source>
</evidence>
<dbReference type="KEGG" id="lak:106156398"/>
<dbReference type="PROSITE" id="PS51184">
    <property type="entry name" value="JMJC"/>
    <property type="match status" value="1"/>
</dbReference>
<dbReference type="OrthoDB" id="10063099at2759"/>
<sequence>MADVKQDPKVLFRKIHQKAKTLGITGDHYDMLESVDYLRESKKPYWTIIFAVTVVISSVLLGVFLGTGWPLTNRTVAGLLYSAWGEDIEQEPCIFEINEFIFDIFRPPTNCDICRNITEVVRVSNLSQEEFERLYAYSGRPVVVTDGTANWTAQTEFSFSFFKNVYAPGSPVLESATRDCQFFPYQTSFTNLGEVFEMEDQRAQLKDNAEPWYIGWSNCDPMAANILRKHYSRPYFLPKLAESSKTDWIFMGSPGYGANMHIDNVGNPSWQAQITGTKRWTLEPPPECYKECVPRIEVVVKPGDIIVLDTNAWFHSTLIEGSDMSITIGSEFD</sequence>
<dbReference type="PANTHER" id="PTHR12480:SF19">
    <property type="entry name" value="CUPIN-LIKE DOMAIN-CONTAINING PROTEIN"/>
    <property type="match status" value="1"/>
</dbReference>
<dbReference type="InterPro" id="IPR050910">
    <property type="entry name" value="JMJD6_ArgDemeth/LysHydrox"/>
</dbReference>
<feature type="transmembrane region" description="Helical" evidence="1">
    <location>
        <begin position="45"/>
        <end position="65"/>
    </location>
</feature>
<organism evidence="3 4">
    <name type="scientific">Lingula anatina</name>
    <name type="common">Brachiopod</name>
    <name type="synonym">Lingula unguis</name>
    <dbReference type="NCBI Taxonomy" id="7574"/>
    <lineage>
        <taxon>Eukaryota</taxon>
        <taxon>Metazoa</taxon>
        <taxon>Spiralia</taxon>
        <taxon>Lophotrochozoa</taxon>
        <taxon>Brachiopoda</taxon>
        <taxon>Linguliformea</taxon>
        <taxon>Lingulata</taxon>
        <taxon>Lingulida</taxon>
        <taxon>Linguloidea</taxon>
        <taxon>Lingulidae</taxon>
        <taxon>Lingula</taxon>
    </lineage>
</organism>
<proteinExistence type="predicted"/>
<dbReference type="InParanoid" id="A0A1S3HNH6"/>
<evidence type="ECO:0000313" key="4">
    <source>
        <dbReference type="RefSeq" id="XP_013387081.1"/>
    </source>
</evidence>
<dbReference type="Proteomes" id="UP000085678">
    <property type="component" value="Unplaced"/>
</dbReference>
<reference evidence="4" key="1">
    <citation type="submission" date="2025-08" db="UniProtKB">
        <authorList>
            <consortium name="RefSeq"/>
        </authorList>
    </citation>
    <scope>IDENTIFICATION</scope>
    <source>
        <tissue evidence="4">Gonads</tissue>
    </source>
</reference>
<keyword evidence="3" id="KW-1185">Reference proteome</keyword>
<dbReference type="SUPFAM" id="SSF51197">
    <property type="entry name" value="Clavaminate synthase-like"/>
    <property type="match status" value="1"/>
</dbReference>
<dbReference type="GO" id="GO:0016706">
    <property type="term" value="F:2-oxoglutarate-dependent dioxygenase activity"/>
    <property type="evidence" value="ECO:0007669"/>
    <property type="project" value="TreeGrafter"/>
</dbReference>
<keyword evidence="1" id="KW-1133">Transmembrane helix</keyword>
<dbReference type="Gene3D" id="2.60.120.650">
    <property type="entry name" value="Cupin"/>
    <property type="match status" value="1"/>
</dbReference>
<gene>
    <name evidence="4" type="primary">LOC106156398</name>
</gene>
<dbReference type="AlphaFoldDB" id="A0A1S3HNH6"/>
<name>A0A1S3HNH6_LINAN</name>
<dbReference type="InterPro" id="IPR003347">
    <property type="entry name" value="JmjC_dom"/>
</dbReference>
<dbReference type="OMA" id="EPPRECH"/>
<dbReference type="InterPro" id="IPR041667">
    <property type="entry name" value="Cupin_8"/>
</dbReference>
<evidence type="ECO:0000313" key="3">
    <source>
        <dbReference type="Proteomes" id="UP000085678"/>
    </source>
</evidence>